<dbReference type="Pfam" id="PF13187">
    <property type="entry name" value="Fer4_9"/>
    <property type="match status" value="1"/>
</dbReference>
<feature type="domain" description="4Fe-4S ferredoxin-type" evidence="5">
    <location>
        <begin position="532"/>
        <end position="561"/>
    </location>
</feature>
<name>A0A0J6SD17_9HYPH</name>
<dbReference type="PATRIC" id="fig|270351.6.peg.1631"/>
<keyword evidence="4" id="KW-0411">Iron-sulfur</keyword>
<feature type="domain" description="4Fe-4S ferredoxin-type" evidence="5">
    <location>
        <begin position="286"/>
        <end position="315"/>
    </location>
</feature>
<proteinExistence type="predicted"/>
<keyword evidence="3" id="KW-0408">Iron</keyword>
<feature type="domain" description="4Fe-4S ferredoxin-type" evidence="5">
    <location>
        <begin position="501"/>
        <end position="530"/>
    </location>
</feature>
<gene>
    <name evidence="6" type="ORF">VP06_19680</name>
</gene>
<dbReference type="InterPro" id="IPR017900">
    <property type="entry name" value="4Fe4S_Fe_S_CS"/>
</dbReference>
<feature type="domain" description="4Fe-4S ferredoxin-type" evidence="5">
    <location>
        <begin position="257"/>
        <end position="285"/>
    </location>
</feature>
<evidence type="ECO:0000313" key="6">
    <source>
        <dbReference type="EMBL" id="KMO31539.1"/>
    </source>
</evidence>
<dbReference type="GO" id="GO:0051539">
    <property type="term" value="F:4 iron, 4 sulfur cluster binding"/>
    <property type="evidence" value="ECO:0007669"/>
    <property type="project" value="UniProtKB-KW"/>
</dbReference>
<keyword evidence="1" id="KW-0004">4Fe-4S</keyword>
<sequence>MPLDTAAIGRACGGRLETGDQLCGRELERVRAALASGAPVTVSCTLKAPLFREVAEELGAEDRVVFANLRENAGWSAQGDRAGPKMAALLAAAAEPMPAPANVTFESRGVALVYGRDEVAIEAGLRLADHLDVTVLLSRPGDVAPPRSGEIPVLKGTVRAATGHLGAFSLRVDDTALPLPSSRRRLEFGPSRDGATSTCDSVIDLTGGPPLFPADGLRSGYLRADPRDPAAVERVLFEASHLVGTFDKTRFVDFHADLCAHSRSRVTGCTRCLDVCPTGAIQPAGDHVAIDPHICAGCGSCAAVCPTGAAAYALPPADALMRRLRTLLTAFHKAGGTAPVLLVHDEAHGAPLIDALARFGDGLPADVLPFPVNEVTQVGPETIAAAFAYGASAVRFLVRDKPHHDIAALVRNASRFDAVAEALGYGPEAGGRVVSLIETDDPDALGDALALGARGTPAPVPSRFMPDGDVRSVLRFAVSELHHAAPRPVDRVPLDAGAPFGGLAFKTDACTLCHACVGACPTGALADDPDRPRLTFAESACVQCGLCAATCPEDAIGLVPQLDFAAWAAPRRVLKEEEPFDCIACGKAFGTRSTIERVVGRLRDRHWMFAGQAGEERIKALMMCDTCRVSHVLTAGFDPHAAEENRPRTSEDYIRARQG</sequence>
<protein>
    <submittedName>
        <fullName evidence="6">4Fe-4S ferredoxin</fullName>
    </submittedName>
</protein>
<evidence type="ECO:0000256" key="4">
    <source>
        <dbReference type="ARBA" id="ARBA00023014"/>
    </source>
</evidence>
<dbReference type="PROSITE" id="PS51379">
    <property type="entry name" value="4FE4S_FER_2"/>
    <property type="match status" value="4"/>
</dbReference>
<dbReference type="RefSeq" id="WP_048465487.1">
    <property type="nucleotide sequence ID" value="NZ_LABX01000154.1"/>
</dbReference>
<reference evidence="6 7" key="1">
    <citation type="submission" date="2015-03" db="EMBL/GenBank/DDBJ databases">
        <title>Genome sequencing of Methylobacterium aquaticum DSM16371 type strain.</title>
        <authorList>
            <person name="Chaudhry V."/>
            <person name="Patil P.B."/>
        </authorList>
    </citation>
    <scope>NUCLEOTIDE SEQUENCE [LARGE SCALE GENOMIC DNA]</scope>
    <source>
        <strain evidence="6 7">DSM 16371</strain>
    </source>
</reference>
<accession>A0A0J6SD17</accession>
<dbReference type="PROSITE" id="PS00198">
    <property type="entry name" value="4FE4S_FER_1"/>
    <property type="match status" value="2"/>
</dbReference>
<evidence type="ECO:0000256" key="2">
    <source>
        <dbReference type="ARBA" id="ARBA00022723"/>
    </source>
</evidence>
<evidence type="ECO:0000259" key="5">
    <source>
        <dbReference type="PROSITE" id="PS51379"/>
    </source>
</evidence>
<keyword evidence="2" id="KW-0479">Metal-binding</keyword>
<dbReference type="EMBL" id="LABX01000154">
    <property type="protein sequence ID" value="KMO31539.1"/>
    <property type="molecule type" value="Genomic_DNA"/>
</dbReference>
<dbReference type="Pfam" id="PF12838">
    <property type="entry name" value="Fer4_7"/>
    <property type="match status" value="1"/>
</dbReference>
<evidence type="ECO:0000313" key="7">
    <source>
        <dbReference type="Proteomes" id="UP000035929"/>
    </source>
</evidence>
<dbReference type="Proteomes" id="UP000035929">
    <property type="component" value="Unassembled WGS sequence"/>
</dbReference>
<dbReference type="InterPro" id="IPR050572">
    <property type="entry name" value="Fe-S_Ferredoxin"/>
</dbReference>
<dbReference type="SUPFAM" id="SSF54862">
    <property type="entry name" value="4Fe-4S ferredoxins"/>
    <property type="match status" value="1"/>
</dbReference>
<dbReference type="InterPro" id="IPR017896">
    <property type="entry name" value="4Fe4S_Fe-S-bd"/>
</dbReference>
<evidence type="ECO:0000256" key="3">
    <source>
        <dbReference type="ARBA" id="ARBA00023004"/>
    </source>
</evidence>
<comment type="caution">
    <text evidence="6">The sequence shown here is derived from an EMBL/GenBank/DDBJ whole genome shotgun (WGS) entry which is preliminary data.</text>
</comment>
<organism evidence="6 7">
    <name type="scientific">Methylobacterium aquaticum</name>
    <dbReference type="NCBI Taxonomy" id="270351"/>
    <lineage>
        <taxon>Bacteria</taxon>
        <taxon>Pseudomonadati</taxon>
        <taxon>Pseudomonadota</taxon>
        <taxon>Alphaproteobacteria</taxon>
        <taxon>Hyphomicrobiales</taxon>
        <taxon>Methylobacteriaceae</taxon>
        <taxon>Methylobacterium</taxon>
    </lineage>
</organism>
<dbReference type="PANTHER" id="PTHR43687:SF4">
    <property type="entry name" value="BLR5484 PROTEIN"/>
    <property type="match status" value="1"/>
</dbReference>
<dbReference type="GO" id="GO:0046872">
    <property type="term" value="F:metal ion binding"/>
    <property type="evidence" value="ECO:0007669"/>
    <property type="project" value="UniProtKB-KW"/>
</dbReference>
<dbReference type="PANTHER" id="PTHR43687">
    <property type="entry name" value="ADENYLYLSULFATE REDUCTASE, BETA SUBUNIT"/>
    <property type="match status" value="1"/>
</dbReference>
<dbReference type="AlphaFoldDB" id="A0A0J6SD17"/>
<evidence type="ECO:0000256" key="1">
    <source>
        <dbReference type="ARBA" id="ARBA00022485"/>
    </source>
</evidence>
<dbReference type="Gene3D" id="3.30.70.20">
    <property type="match status" value="2"/>
</dbReference>